<feature type="domain" description="MYND-type" evidence="6">
    <location>
        <begin position="671"/>
        <end position="709"/>
    </location>
</feature>
<feature type="region of interest" description="Disordered" evidence="5">
    <location>
        <begin position="625"/>
        <end position="653"/>
    </location>
</feature>
<keyword evidence="8" id="KW-1185">Reference proteome</keyword>
<dbReference type="Proteomes" id="UP000053257">
    <property type="component" value="Unassembled WGS sequence"/>
</dbReference>
<evidence type="ECO:0000256" key="3">
    <source>
        <dbReference type="ARBA" id="ARBA00022833"/>
    </source>
</evidence>
<gene>
    <name evidence="7" type="ORF">PHLGIDRAFT_399967</name>
</gene>
<evidence type="ECO:0000256" key="5">
    <source>
        <dbReference type="SAM" id="MobiDB-lite"/>
    </source>
</evidence>
<keyword evidence="1" id="KW-0479">Metal-binding</keyword>
<dbReference type="InterPro" id="IPR002893">
    <property type="entry name" value="Znf_MYND"/>
</dbReference>
<accession>A0A0C3S6U3</accession>
<evidence type="ECO:0000259" key="6">
    <source>
        <dbReference type="PROSITE" id="PS50865"/>
    </source>
</evidence>
<protein>
    <recommendedName>
        <fullName evidence="6">MYND-type domain-containing protein</fullName>
    </recommendedName>
</protein>
<reference evidence="7 8" key="1">
    <citation type="journal article" date="2014" name="PLoS Genet.">
        <title>Analysis of the Phlebiopsis gigantea genome, transcriptome and secretome provides insight into its pioneer colonization strategies of wood.</title>
        <authorList>
            <person name="Hori C."/>
            <person name="Ishida T."/>
            <person name="Igarashi K."/>
            <person name="Samejima M."/>
            <person name="Suzuki H."/>
            <person name="Master E."/>
            <person name="Ferreira P."/>
            <person name="Ruiz-Duenas F.J."/>
            <person name="Held B."/>
            <person name="Canessa P."/>
            <person name="Larrondo L.F."/>
            <person name="Schmoll M."/>
            <person name="Druzhinina I.S."/>
            <person name="Kubicek C.P."/>
            <person name="Gaskell J.A."/>
            <person name="Kersten P."/>
            <person name="St John F."/>
            <person name="Glasner J."/>
            <person name="Sabat G."/>
            <person name="Splinter BonDurant S."/>
            <person name="Syed K."/>
            <person name="Yadav J."/>
            <person name="Mgbeahuruike A.C."/>
            <person name="Kovalchuk A."/>
            <person name="Asiegbu F.O."/>
            <person name="Lackner G."/>
            <person name="Hoffmeister D."/>
            <person name="Rencoret J."/>
            <person name="Gutierrez A."/>
            <person name="Sun H."/>
            <person name="Lindquist E."/>
            <person name="Barry K."/>
            <person name="Riley R."/>
            <person name="Grigoriev I.V."/>
            <person name="Henrissat B."/>
            <person name="Kues U."/>
            <person name="Berka R.M."/>
            <person name="Martinez A.T."/>
            <person name="Covert S.F."/>
            <person name="Blanchette R.A."/>
            <person name="Cullen D."/>
        </authorList>
    </citation>
    <scope>NUCLEOTIDE SEQUENCE [LARGE SCALE GENOMIC DNA]</scope>
    <source>
        <strain evidence="7 8">11061_1 CR5-6</strain>
    </source>
</reference>
<organism evidence="7 8">
    <name type="scientific">Phlebiopsis gigantea (strain 11061_1 CR5-6)</name>
    <name type="common">White-rot fungus</name>
    <name type="synonym">Peniophora gigantea</name>
    <dbReference type="NCBI Taxonomy" id="745531"/>
    <lineage>
        <taxon>Eukaryota</taxon>
        <taxon>Fungi</taxon>
        <taxon>Dikarya</taxon>
        <taxon>Basidiomycota</taxon>
        <taxon>Agaricomycotina</taxon>
        <taxon>Agaricomycetes</taxon>
        <taxon>Polyporales</taxon>
        <taxon>Phanerochaetaceae</taxon>
        <taxon>Phlebiopsis</taxon>
    </lineage>
</organism>
<dbReference type="STRING" id="745531.A0A0C3S6U3"/>
<evidence type="ECO:0000256" key="2">
    <source>
        <dbReference type="ARBA" id="ARBA00022771"/>
    </source>
</evidence>
<dbReference type="GO" id="GO:0008270">
    <property type="term" value="F:zinc ion binding"/>
    <property type="evidence" value="ECO:0007669"/>
    <property type="project" value="UniProtKB-KW"/>
</dbReference>
<name>A0A0C3S6U3_PHLG1</name>
<keyword evidence="3" id="KW-0862">Zinc</keyword>
<dbReference type="HOGENOM" id="CLU_010273_0_0_1"/>
<proteinExistence type="predicted"/>
<evidence type="ECO:0000313" key="7">
    <source>
        <dbReference type="EMBL" id="KIP12051.1"/>
    </source>
</evidence>
<dbReference type="PROSITE" id="PS50865">
    <property type="entry name" value="ZF_MYND_2"/>
    <property type="match status" value="1"/>
</dbReference>
<dbReference type="Gene3D" id="6.10.140.2220">
    <property type="match status" value="1"/>
</dbReference>
<evidence type="ECO:0000256" key="4">
    <source>
        <dbReference type="PROSITE-ProRule" id="PRU00134"/>
    </source>
</evidence>
<sequence length="724" mass="82473">MPKPSKKRQPPEHLDHVFQDEWVDDWTEVADHLAGLLKLPDLDTRTGLKKVHANLSSIQLLLDETFKHARHQGHTKIMAGVAELYIKMSKVDALLQDKLLVAGFYERLVTLADFEDTRAVALRALGTISLFKGKDQSSHFRKCAPSILRIALKHLDHRHTLHAVTGFFAHSSLSIKDMGTSFDLTAFGRALLDSFRVSTPTYWLFDHAMLCFNAPLYDMAQKCRHIPSFITLHTACLHSADYMRRVRSLGCLLQMDLEESEDLSESPSEPQKLPCCFTTSSLAENVKIEDLPPKLLQIMNKYGREATHISSIQTARVKYASLIQESKSSNADLCEIGRGLAHLIQNYQYSLPDVYCCHCGQVRVKDCTECFYTLEWPKLVENCIEELRKQSSPSDEDTLAADILQWKHDLYVEFSFDDWERFLETMTSKHPKHVLFRYRDAHRQSFPKGTLHELTTSALMEYSDIPQWLDYGLRAVLVEAGFDTAIGLSHKGDKRCYPLMLSSRTNAKFLLDNGPPDDPRRAYYAAIYILSHLVLEGSAVNFKKPTIKRALKEIELSTQFMRIMGGPIPSPGYGTRIRTAVLLRYLLPEALQEWGQLLQGLDVQYLEDIASGKYASCSIENPLPDDYKNPDSWPEKLEAEKDNGTSRDGWESEDAIPKDDSFLLLSKLSRCSWCGRPSAALRKCGGCSKERYCDTQCQKFHWEEHKAQCLSTRLIVEDIHIRKS</sequence>
<keyword evidence="2 4" id="KW-0863">Zinc-finger</keyword>
<dbReference type="OrthoDB" id="2799691at2759"/>
<dbReference type="AlphaFoldDB" id="A0A0C3S6U3"/>
<dbReference type="SUPFAM" id="SSF144232">
    <property type="entry name" value="HIT/MYND zinc finger-like"/>
    <property type="match status" value="1"/>
</dbReference>
<dbReference type="EMBL" id="KN840442">
    <property type="protein sequence ID" value="KIP12051.1"/>
    <property type="molecule type" value="Genomic_DNA"/>
</dbReference>
<dbReference type="PROSITE" id="PS01360">
    <property type="entry name" value="ZF_MYND_1"/>
    <property type="match status" value="1"/>
</dbReference>
<evidence type="ECO:0000256" key="1">
    <source>
        <dbReference type="ARBA" id="ARBA00022723"/>
    </source>
</evidence>
<evidence type="ECO:0000313" key="8">
    <source>
        <dbReference type="Proteomes" id="UP000053257"/>
    </source>
</evidence>
<dbReference type="Pfam" id="PF01753">
    <property type="entry name" value="zf-MYND"/>
    <property type="match status" value="1"/>
</dbReference>